<accession>A0A806A5F9</accession>
<evidence type="ECO:0000259" key="2">
    <source>
        <dbReference type="Pfam" id="PF03374"/>
    </source>
</evidence>
<keyword evidence="1" id="KW-0175">Coiled coil</keyword>
<dbReference type="EMBL" id="CP000413">
    <property type="protein sequence ID" value="ABJ60041.1"/>
    <property type="molecule type" value="Genomic_DNA"/>
</dbReference>
<evidence type="ECO:0000313" key="5">
    <source>
        <dbReference type="EMBL" id="ABJ60041.1"/>
    </source>
</evidence>
<dbReference type="GO" id="GO:0003677">
    <property type="term" value="F:DNA binding"/>
    <property type="evidence" value="ECO:0007669"/>
    <property type="project" value="InterPro"/>
</dbReference>
<evidence type="ECO:0000259" key="3">
    <source>
        <dbReference type="Pfam" id="PF08346"/>
    </source>
</evidence>
<feature type="domain" description="Antirepressor protein C-terminal" evidence="2">
    <location>
        <begin position="144"/>
        <end position="246"/>
    </location>
</feature>
<name>A0A806A5F9_LACGA</name>
<feature type="domain" description="AntA/AntB antirepressor" evidence="3">
    <location>
        <begin position="22"/>
        <end position="90"/>
    </location>
</feature>
<dbReference type="Pfam" id="PF08346">
    <property type="entry name" value="AntA"/>
    <property type="match status" value="1"/>
</dbReference>
<dbReference type="Proteomes" id="UP000000664">
    <property type="component" value="Chromosome"/>
</dbReference>
<dbReference type="InterPro" id="IPR005039">
    <property type="entry name" value="Ant_C"/>
</dbReference>
<reference evidence="4 6" key="1">
    <citation type="journal article" date="2006" name="Proc. Natl. Acad. Sci. U.S.A.">
        <title>Comparative genomics of the lactic acid bacteria.</title>
        <authorList>
            <person name="Makarova K."/>
            <person name="Slesarev A."/>
            <person name="Wolf Y."/>
            <person name="Sorokin A."/>
            <person name="Mirkin B."/>
            <person name="Koonin E."/>
            <person name="Pavlov A."/>
            <person name="Pavlova N."/>
            <person name="Karamychev V."/>
            <person name="Polouchine N."/>
            <person name="Shakhova V."/>
            <person name="Grigoriev I."/>
            <person name="Lou Y."/>
            <person name="Rohksar D."/>
            <person name="Lucas S."/>
            <person name="Huang K."/>
            <person name="Goodstein D.M."/>
            <person name="Hawkins T."/>
            <person name="Plengvidhya V."/>
            <person name="Welker D."/>
            <person name="Hughes J."/>
            <person name="Goh Y."/>
            <person name="Benson A."/>
            <person name="Baldwin K."/>
            <person name="Lee J.H."/>
            <person name="Diaz-Muniz I."/>
            <person name="Dosti B."/>
            <person name="Smeianov V."/>
            <person name="Wechter W."/>
            <person name="Barabote R."/>
            <person name="Lorca G."/>
            <person name="Altermann E."/>
            <person name="Barrangou R."/>
            <person name="Ganesan B."/>
            <person name="Xie Y."/>
            <person name="Rawsthorne H."/>
            <person name="Tamir D."/>
            <person name="Parker C."/>
            <person name="Breidt F."/>
            <person name="Broadbent J."/>
            <person name="Hutkins R."/>
            <person name="O'Sullivan D."/>
            <person name="Steele J."/>
            <person name="Unlu G."/>
            <person name="Saier M."/>
            <person name="Klaenhammer T."/>
            <person name="Richardson P."/>
            <person name="Kozyavkin S."/>
            <person name="Weimer B."/>
            <person name="Mills D."/>
        </authorList>
    </citation>
    <scope>NUCLEOTIDE SEQUENCE [LARGE SCALE GENOMIC DNA]</scope>
    <source>
        <strain evidence="4">ATCC 33323</strain>
        <strain evidence="6">ATCC 33323 / DSM 20243 / BCRC 14619 / CIP 102991 / JCM 1131 / KCTC 3163 / NCIMB 11718 / NCTC 13722 / AM63</strain>
    </source>
</reference>
<evidence type="ECO:0000313" key="6">
    <source>
        <dbReference type="Proteomes" id="UP000000664"/>
    </source>
</evidence>
<evidence type="ECO:0000256" key="1">
    <source>
        <dbReference type="SAM" id="Coils"/>
    </source>
</evidence>
<dbReference type="KEGG" id="lga:LGAS_0647"/>
<protein>
    <submittedName>
        <fullName evidence="5">Uncharacterized phage-encoded protein</fullName>
    </submittedName>
</protein>
<feature type="coiled-coil region" evidence="1">
    <location>
        <begin position="118"/>
        <end position="145"/>
    </location>
</feature>
<proteinExistence type="predicted"/>
<dbReference type="Pfam" id="PF03374">
    <property type="entry name" value="ANT"/>
    <property type="match status" value="1"/>
</dbReference>
<dbReference type="KEGG" id="lga:LGAS_0585"/>
<dbReference type="InterPro" id="IPR013557">
    <property type="entry name" value="AntA/B_antirep"/>
</dbReference>
<dbReference type="AlphaFoldDB" id="A0A806A5F9"/>
<organism evidence="4 6">
    <name type="scientific">Lactobacillus gasseri (strain ATCC 33323 / DSM 20243 / BCRC 14619 / CIP 102991 / JCM 1131 / KCTC 3163 / NCIMB 11718 / NCTC 13722 / AM63)</name>
    <dbReference type="NCBI Taxonomy" id="324831"/>
    <lineage>
        <taxon>Bacteria</taxon>
        <taxon>Bacillati</taxon>
        <taxon>Bacillota</taxon>
        <taxon>Bacilli</taxon>
        <taxon>Lactobacillales</taxon>
        <taxon>Lactobacillaceae</taxon>
        <taxon>Lactobacillus</taxon>
    </lineage>
</organism>
<sequence>MRTMKMNNELIKVTVKNDQQLVSARDLYKGLGIKRRFSAWWEQNSNDFKENSDFQRVLISTPRENRGSIELQDYALTIDMAKQLCLLSRTSKGKEYREYLIEVEKKWNNPDMIMQRALTIANNRVKLLETEKRELKETNARQAAKIAKDADDVVFAKAIRYSHHAIPVGELAEILTQNGFVIGRNQLFQLLREEKYLSSFNHSWNVPMTQMVKRGLFRITHNLTRDGRGYSQTWVTPKGQKYIINKALRGKFDDIYQKVMVSTLNV</sequence>
<dbReference type="EMBL" id="CP000413">
    <property type="protein sequence ID" value="ABJ59981.1"/>
    <property type="molecule type" value="Genomic_DNA"/>
</dbReference>
<evidence type="ECO:0000313" key="4">
    <source>
        <dbReference type="EMBL" id="ABJ59981.1"/>
    </source>
</evidence>
<gene>
    <name evidence="4" type="ordered locus">LGAS_0585</name>
    <name evidence="5" type="ordered locus">LGAS_0647</name>
</gene>